<gene>
    <name evidence="9" type="ORF">Hyperionvirus26_30</name>
</gene>
<dbReference type="UniPathway" id="UPA00253"/>
<dbReference type="InterPro" id="IPR004821">
    <property type="entry name" value="Cyt_trans-like"/>
</dbReference>
<keyword evidence="6" id="KW-0067">ATP-binding</keyword>
<comment type="pathway">
    <text evidence="1">Cofactor biosynthesis; NAD(+) biosynthesis.</text>
</comment>
<organism evidence="9">
    <name type="scientific">Hyperionvirus sp</name>
    <dbReference type="NCBI Taxonomy" id="2487770"/>
    <lineage>
        <taxon>Viruses</taxon>
        <taxon>Varidnaviria</taxon>
        <taxon>Bamfordvirae</taxon>
        <taxon>Nucleocytoviricota</taxon>
        <taxon>Megaviricetes</taxon>
        <taxon>Imitervirales</taxon>
        <taxon>Mimiviridae</taxon>
        <taxon>Klosneuvirinae</taxon>
    </lineage>
</organism>
<keyword evidence="5" id="KW-0547">Nucleotide-binding</keyword>
<evidence type="ECO:0000256" key="6">
    <source>
        <dbReference type="ARBA" id="ARBA00022840"/>
    </source>
</evidence>
<evidence type="ECO:0000256" key="4">
    <source>
        <dbReference type="ARBA" id="ARBA00022695"/>
    </source>
</evidence>
<dbReference type="HAMAP" id="MF_00244">
    <property type="entry name" value="NaMN_adenylyltr"/>
    <property type="match status" value="1"/>
</dbReference>
<keyword evidence="2" id="KW-0662">Pyridine nucleotide biosynthesis</keyword>
<proteinExistence type="inferred from homology"/>
<keyword evidence="7" id="KW-0520">NAD</keyword>
<dbReference type="PANTHER" id="PTHR39321:SF3">
    <property type="entry name" value="PHOSPHOPANTETHEINE ADENYLYLTRANSFERASE"/>
    <property type="match status" value="1"/>
</dbReference>
<dbReference type="EMBL" id="MK072408">
    <property type="protein sequence ID" value="AYV84475.1"/>
    <property type="molecule type" value="Genomic_DNA"/>
</dbReference>
<evidence type="ECO:0000256" key="5">
    <source>
        <dbReference type="ARBA" id="ARBA00022741"/>
    </source>
</evidence>
<dbReference type="InterPro" id="IPR005248">
    <property type="entry name" value="NadD/NMNAT"/>
</dbReference>
<dbReference type="GO" id="GO:0070566">
    <property type="term" value="F:adenylyltransferase activity"/>
    <property type="evidence" value="ECO:0007669"/>
    <property type="project" value="UniProtKB-ARBA"/>
</dbReference>
<feature type="domain" description="Cytidyltransferase-like" evidence="8">
    <location>
        <begin position="11"/>
        <end position="171"/>
    </location>
</feature>
<dbReference type="SUPFAM" id="SSF52374">
    <property type="entry name" value="Nucleotidylyl transferase"/>
    <property type="match status" value="1"/>
</dbReference>
<dbReference type="NCBIfam" id="TIGR00482">
    <property type="entry name" value="nicotinate (nicotinamide) nucleotide adenylyltransferase"/>
    <property type="match status" value="1"/>
</dbReference>
<dbReference type="PANTHER" id="PTHR39321">
    <property type="entry name" value="NICOTINATE-NUCLEOTIDE ADENYLYLTRANSFERASE-RELATED"/>
    <property type="match status" value="1"/>
</dbReference>
<evidence type="ECO:0000259" key="8">
    <source>
        <dbReference type="Pfam" id="PF01467"/>
    </source>
</evidence>
<evidence type="ECO:0000256" key="7">
    <source>
        <dbReference type="ARBA" id="ARBA00023027"/>
    </source>
</evidence>
<dbReference type="CDD" id="cd02165">
    <property type="entry name" value="NMNAT"/>
    <property type="match status" value="1"/>
</dbReference>
<evidence type="ECO:0000313" key="9">
    <source>
        <dbReference type="EMBL" id="AYV84475.1"/>
    </source>
</evidence>
<dbReference type="GO" id="GO:0009435">
    <property type="term" value="P:NAD+ biosynthetic process"/>
    <property type="evidence" value="ECO:0007669"/>
    <property type="project" value="UniProtKB-UniPathway"/>
</dbReference>
<accession>A0A3G5AB63</accession>
<protein>
    <recommendedName>
        <fullName evidence="8">Cytidyltransferase-like domain-containing protein</fullName>
    </recommendedName>
</protein>
<dbReference type="GO" id="GO:0005524">
    <property type="term" value="F:ATP binding"/>
    <property type="evidence" value="ECO:0007669"/>
    <property type="project" value="UniProtKB-KW"/>
</dbReference>
<sequence>MLGMIAMHIGIFGGAFDPVTTGHIAVCNYLIERKIVDKVYLLPCNKSYYEKKMAAPSDRIKMCELAVGENKNIEVCDYEIANGLEGETLEILEKFLDVKKGGGDTFAFIIGMDNGIKIETWTDWKKLVSLLPFIVVPRVGSELVSDVWFTKAPHVYVKDFEANIMSSTQVRLDIKSKGESSMVDKSVVCYIKANGLYQG</sequence>
<evidence type="ECO:0000256" key="1">
    <source>
        <dbReference type="ARBA" id="ARBA00004790"/>
    </source>
</evidence>
<keyword evidence="3" id="KW-0808">Transferase</keyword>
<reference evidence="9" key="1">
    <citation type="submission" date="2018-10" db="EMBL/GenBank/DDBJ databases">
        <title>Hidden diversity of soil giant viruses.</title>
        <authorList>
            <person name="Schulz F."/>
            <person name="Alteio L."/>
            <person name="Goudeau D."/>
            <person name="Ryan E.M."/>
            <person name="Malmstrom R.R."/>
            <person name="Blanchard J."/>
            <person name="Woyke T."/>
        </authorList>
    </citation>
    <scope>NUCLEOTIDE SEQUENCE</scope>
    <source>
        <strain evidence="9">HYV1</strain>
    </source>
</reference>
<evidence type="ECO:0000256" key="2">
    <source>
        <dbReference type="ARBA" id="ARBA00022642"/>
    </source>
</evidence>
<dbReference type="InterPro" id="IPR014729">
    <property type="entry name" value="Rossmann-like_a/b/a_fold"/>
</dbReference>
<name>A0A3G5AB63_9VIRU</name>
<dbReference type="Pfam" id="PF01467">
    <property type="entry name" value="CTP_transf_like"/>
    <property type="match status" value="1"/>
</dbReference>
<keyword evidence="4" id="KW-0548">Nucleotidyltransferase</keyword>
<dbReference type="Gene3D" id="3.40.50.620">
    <property type="entry name" value="HUPs"/>
    <property type="match status" value="1"/>
</dbReference>
<evidence type="ECO:0000256" key="3">
    <source>
        <dbReference type="ARBA" id="ARBA00022679"/>
    </source>
</evidence>